<dbReference type="CDD" id="cd11845">
    <property type="entry name" value="SH3_Src_like"/>
    <property type="match status" value="1"/>
</dbReference>
<dbReference type="PROSITE" id="PS50002">
    <property type="entry name" value="SH3"/>
    <property type="match status" value="1"/>
</dbReference>
<evidence type="ECO:0000256" key="4">
    <source>
        <dbReference type="ARBA" id="ARBA00022612"/>
    </source>
</evidence>
<dbReference type="Proteomes" id="UP001235939">
    <property type="component" value="Chromosome 11"/>
</dbReference>
<keyword evidence="3 20" id="KW-0728">SH3 domain</keyword>
<evidence type="ECO:0000313" key="24">
    <source>
        <dbReference type="EMBL" id="UYV74226.1"/>
    </source>
</evidence>
<dbReference type="Pfam" id="PF13976">
    <property type="entry name" value="gag_pre-integrs"/>
    <property type="match status" value="1"/>
</dbReference>
<organism evidence="24 25">
    <name type="scientific">Cordylochernes scorpioides</name>
    <dbReference type="NCBI Taxonomy" id="51811"/>
    <lineage>
        <taxon>Eukaryota</taxon>
        <taxon>Metazoa</taxon>
        <taxon>Ecdysozoa</taxon>
        <taxon>Arthropoda</taxon>
        <taxon>Chelicerata</taxon>
        <taxon>Arachnida</taxon>
        <taxon>Pseudoscorpiones</taxon>
        <taxon>Cheliferoidea</taxon>
        <taxon>Chernetidae</taxon>
        <taxon>Cordylochernes</taxon>
    </lineage>
</organism>
<feature type="compositionally biased region" description="Polar residues" evidence="21">
    <location>
        <begin position="627"/>
        <end position="647"/>
    </location>
</feature>
<evidence type="ECO:0000256" key="10">
    <source>
        <dbReference type="ARBA" id="ARBA00022759"/>
    </source>
</evidence>
<dbReference type="SUPFAM" id="SSF56672">
    <property type="entry name" value="DNA/RNA polymerases"/>
    <property type="match status" value="1"/>
</dbReference>
<keyword evidence="6" id="KW-0540">Nuclease</keyword>
<keyword evidence="16" id="KW-0548">Nucleotidyltransferase</keyword>
<dbReference type="Pfam" id="PF07727">
    <property type="entry name" value="RVT_2"/>
    <property type="match status" value="1"/>
</dbReference>
<evidence type="ECO:0000256" key="20">
    <source>
        <dbReference type="PROSITE-ProRule" id="PRU00192"/>
    </source>
</evidence>
<keyword evidence="25" id="KW-1185">Reference proteome</keyword>
<evidence type="ECO:0000256" key="5">
    <source>
        <dbReference type="ARBA" id="ARBA00022670"/>
    </source>
</evidence>
<dbReference type="InterPro" id="IPR054722">
    <property type="entry name" value="PolX-like_BBD"/>
</dbReference>
<dbReference type="Pfam" id="PF22936">
    <property type="entry name" value="Pol_BBD"/>
    <property type="match status" value="1"/>
</dbReference>
<evidence type="ECO:0000313" key="25">
    <source>
        <dbReference type="Proteomes" id="UP001235939"/>
    </source>
</evidence>
<feature type="domain" description="SH3" evidence="22">
    <location>
        <begin position="1704"/>
        <end position="1765"/>
    </location>
</feature>
<dbReference type="SUPFAM" id="SSF53098">
    <property type="entry name" value="Ribonuclease H-like"/>
    <property type="match status" value="1"/>
</dbReference>
<sequence>MPGHRKRRQFKQTDAFTRGMVIGLKRAGWSIRQIAADTHLGASTVHRLWRRWLEQGNVAIYRNVCATRVTSARVDRRILRQAVAAPQATCTAILQHVQDTLDHSISTRNISRRLVANGLHSCRPLRRLPLTPPNRRQRLEWCRARSTWMTEWHRVVFSDESRFCLSSDSRRVRVWLRRGERSNPAAIVERPTVRQRGIMVWGAIAYDSRSPLLRIQGTMAAERYVDDVLRPVTLPYLQGVPNALYQQDNARPHTARISQQALQDVQMLPWPPYSPDLSPIEHVWDIIGRRLHALPQPRSEDELWQMVEREWRAIPQDAIRTLIDSLPRRVAACIAVRGNAAPNNSLQVRRMSNGHTFLRAYVKTKKKGLAKMASLPSHDVTLNKLDGYNYSLWSFKIEMLLQKEDLWEVVTENIPDEPKIEWKKKDSKARAIINLSIADSQIVHVKNLLTAKATWDTLKNIYERKTLSGKIYLLRKLYSLKLEEDKDMQQHITTMMELVAKLRTIGETLKDSHITAILLCSLPKSYSNLITMLESRPDDELTLEFTKNKLLDEHTRRVESSKDESTASKALKSLHGASSQRREKEKKFCSFCHKPNHSKEECWHYQKRNNSNKEYKYENFRRGNVPKYTNQSSVTQEQPTNQRTTKGPNPKALNCTQREASVHNWFVDSGATSHMAYDESLFTELNREQTQNVVVANGNKLQVKGIGQGEIKVITPQGKTDTLLLTKVLYIPELTDNLLSVSAATSNGCKVTFNRDWCTIERDNTALANGILDNGMYRLHLDDNPQTRTFKANVAKQNHCKNKNCLMLWHDRLGHRNIESIKKIQNENLARGLSLNNCSHSTDCVQCIQGKLTETPFPKKTEYRATETLQLVHSDICGPLPTNSLSAHTEFGKNIQTIRTDNGREYVNRQVEDFLNQSGIKHQLTVPYSPAQNGVAERKNRSLMEMTRCMLFDSGLPQSLWAEAVTTANYLHNRIPSKATDKTPFELWTNRKPSLKHLKRFGCKAFAYIPKIKRNKLDSKVIEGIFLGYDDRSKGYRILHDTDNITISRSVKFIEKENGFHLASTKTTSPQVLSTDLTSSNHIGNAEESQEPGTQSENLEDSETEDYLQPGTSTGTQVVTQRRSTRPTKGIPPIRNDYMLCKTEAQDIQTPTNYSEVLQLPKIEREKWLQAMNEELNSLEKNNVWELTPLPKDKKIIGCKWTYKQKLNSKGEIERYKARLVAKGFNQKFGRDYEETFAPIVKHSTIRAFLAASVYKGMQVIHLDVKTAFLHGDLDKELYMELPEGLHTKQTNKVCKLKKAIYGLKQAGRSWNTKIASTLIKNNFKQSIVDPCLFTKNEENHSIYLILYVDDMLLASDSEIIIQNTVKTLEKEFEIKNLGDPTQFIGIEISRNREGELLLSQKNKIQELVERYNLQEAKPTFTPMESGYPGISDEKLLPNNVQYQQLIGSLLYLSVVSRPDIAAPVCILSSRNQNPRNCDWNAAKRIVRYLKTTKELELRISNQKPPTLEAYSDATWASDNTDRKSLSGNLFLLGSNPISWMTGKQGCVSLSSTEAELISAAEASQELLWLLDLLKDLELEQKAPIYFHQDNQSCLKICSSEKVSSRTKHIATKIHHLKDLQKKTVIKMVYCPTGDMKADILTKPLPRPTFEKLRYNLVMMGNCFTRDLKKSCDGVPTVPIPVVAPAVDAVDPVPAPSPAQTPAEPPKIFVALYDYDARTDEDLSFKKGDQLEVLNDTQGDWWLARSRGSKKEGYIPSNYVAKIKSIEAEPDDKATTPVLENSDKKPTTCIPCFQALPLSVQGRLRFHNLLREGVLKSFEFTKQVVKLLKW</sequence>
<keyword evidence="8" id="KW-0547">Nucleotide-binding</keyword>
<gene>
    <name evidence="24" type="ORF">LAZ67_11002525</name>
</gene>
<evidence type="ECO:0000256" key="7">
    <source>
        <dbReference type="ARBA" id="ARBA00022723"/>
    </source>
</evidence>
<evidence type="ECO:0000256" key="11">
    <source>
        <dbReference type="ARBA" id="ARBA00022801"/>
    </source>
</evidence>
<keyword evidence="13" id="KW-0460">Magnesium</keyword>
<proteinExistence type="predicted"/>
<dbReference type="InterPro" id="IPR025724">
    <property type="entry name" value="GAG-pre-integrase_dom"/>
</dbReference>
<evidence type="ECO:0000256" key="12">
    <source>
        <dbReference type="ARBA" id="ARBA00022840"/>
    </source>
</evidence>
<feature type="compositionally biased region" description="Basic and acidic residues" evidence="21">
    <location>
        <begin position="554"/>
        <end position="566"/>
    </location>
</feature>
<dbReference type="InterPro" id="IPR009057">
    <property type="entry name" value="Homeodomain-like_sf"/>
</dbReference>
<evidence type="ECO:0000256" key="14">
    <source>
        <dbReference type="ARBA" id="ARBA00022908"/>
    </source>
</evidence>
<evidence type="ECO:0000256" key="15">
    <source>
        <dbReference type="ARBA" id="ARBA00022918"/>
    </source>
</evidence>
<dbReference type="InterPro" id="IPR057670">
    <property type="entry name" value="SH3_retrovirus"/>
</dbReference>
<feature type="compositionally biased region" description="Polar residues" evidence="21">
    <location>
        <begin position="1110"/>
        <end position="1122"/>
    </location>
</feature>
<dbReference type="InterPro" id="IPR036397">
    <property type="entry name" value="RNaseH_sf"/>
</dbReference>
<name>A0ABY6KZC1_9ARAC</name>
<evidence type="ECO:0000259" key="23">
    <source>
        <dbReference type="PROSITE" id="PS50994"/>
    </source>
</evidence>
<evidence type="ECO:0000259" key="22">
    <source>
        <dbReference type="PROSITE" id="PS50002"/>
    </source>
</evidence>
<evidence type="ECO:0000256" key="6">
    <source>
        <dbReference type="ARBA" id="ARBA00022722"/>
    </source>
</evidence>
<keyword evidence="16" id="KW-0239">DNA-directed DNA polymerase</keyword>
<dbReference type="SMART" id="SM00326">
    <property type="entry name" value="SH3"/>
    <property type="match status" value="1"/>
</dbReference>
<dbReference type="Pfam" id="PF14223">
    <property type="entry name" value="Retrotran_gag_2"/>
    <property type="match status" value="1"/>
</dbReference>
<feature type="region of interest" description="Disordered" evidence="21">
    <location>
        <begin position="614"/>
        <end position="651"/>
    </location>
</feature>
<keyword evidence="4" id="KW-1188">Viral release from host cell</keyword>
<evidence type="ECO:0000256" key="1">
    <source>
        <dbReference type="ARBA" id="ARBA00002180"/>
    </source>
</evidence>
<evidence type="ECO:0000256" key="21">
    <source>
        <dbReference type="SAM" id="MobiDB-lite"/>
    </source>
</evidence>
<feature type="region of interest" description="Disordered" evidence="21">
    <location>
        <begin position="1065"/>
        <end position="1135"/>
    </location>
</feature>
<dbReference type="PANTHER" id="PTHR42648">
    <property type="entry name" value="TRANSPOSASE, PUTATIVE-RELATED"/>
    <property type="match status" value="1"/>
</dbReference>
<keyword evidence="12" id="KW-0067">ATP-binding</keyword>
<feature type="compositionally biased region" description="Polar residues" evidence="21">
    <location>
        <begin position="1065"/>
        <end position="1083"/>
    </location>
</feature>
<keyword evidence="19" id="KW-0511">Multifunctional enzyme</keyword>
<keyword evidence="14" id="KW-0229">DNA integration</keyword>
<dbReference type="PANTHER" id="PTHR42648:SF11">
    <property type="entry name" value="TRANSPOSON TY4-P GAG-POL POLYPROTEIN"/>
    <property type="match status" value="1"/>
</dbReference>
<dbReference type="SUPFAM" id="SSF46689">
    <property type="entry name" value="Homeodomain-like"/>
    <property type="match status" value="1"/>
</dbReference>
<dbReference type="Pfam" id="PF00018">
    <property type="entry name" value="SH3_1"/>
    <property type="match status" value="1"/>
</dbReference>
<evidence type="ECO:0000256" key="9">
    <source>
        <dbReference type="ARBA" id="ARBA00022750"/>
    </source>
</evidence>
<dbReference type="CDD" id="cd09272">
    <property type="entry name" value="RNase_HI_RT_Ty1"/>
    <property type="match status" value="1"/>
</dbReference>
<dbReference type="InterPro" id="IPR036028">
    <property type="entry name" value="SH3-like_dom_sf"/>
</dbReference>
<dbReference type="Pfam" id="PF25597">
    <property type="entry name" value="SH3_retrovirus"/>
    <property type="match status" value="1"/>
</dbReference>
<keyword evidence="17" id="KW-0917">Virion maturation</keyword>
<dbReference type="EMBL" id="CP092873">
    <property type="protein sequence ID" value="UYV74226.1"/>
    <property type="molecule type" value="Genomic_DNA"/>
</dbReference>
<evidence type="ECO:0000256" key="18">
    <source>
        <dbReference type="ARBA" id="ARBA00023172"/>
    </source>
</evidence>
<keyword evidence="10" id="KW-0255">Endonuclease</keyword>
<keyword evidence="9" id="KW-0064">Aspartyl protease</keyword>
<evidence type="ECO:0000256" key="17">
    <source>
        <dbReference type="ARBA" id="ARBA00023113"/>
    </source>
</evidence>
<keyword evidence="11" id="KW-0378">Hydrolase</keyword>
<keyword evidence="5" id="KW-0645">Protease</keyword>
<evidence type="ECO:0000256" key="16">
    <source>
        <dbReference type="ARBA" id="ARBA00022932"/>
    </source>
</evidence>
<evidence type="ECO:0000256" key="19">
    <source>
        <dbReference type="ARBA" id="ARBA00023268"/>
    </source>
</evidence>
<dbReference type="Pfam" id="PF13358">
    <property type="entry name" value="DDE_3"/>
    <property type="match status" value="1"/>
</dbReference>
<keyword evidence="18" id="KW-0233">DNA recombination</keyword>
<keyword evidence="7" id="KW-0479">Metal-binding</keyword>
<comment type="function">
    <text evidence="1">The aspartyl protease (PR) mediates the proteolytic cleavages of the Gag and Gag-Pol polyproteins after assembly of the VLP.</text>
</comment>
<evidence type="ECO:0000256" key="3">
    <source>
        <dbReference type="ARBA" id="ARBA00022443"/>
    </source>
</evidence>
<dbReference type="InterPro" id="IPR001584">
    <property type="entry name" value="Integrase_cat-core"/>
</dbReference>
<dbReference type="Gene3D" id="2.30.30.40">
    <property type="entry name" value="SH3 Domains"/>
    <property type="match status" value="1"/>
</dbReference>
<dbReference type="Gene3D" id="3.30.420.10">
    <property type="entry name" value="Ribonuclease H-like superfamily/Ribonuclease H"/>
    <property type="match status" value="2"/>
</dbReference>
<dbReference type="PRINTS" id="PR00452">
    <property type="entry name" value="SH3DOMAIN"/>
</dbReference>
<evidence type="ECO:0008006" key="26">
    <source>
        <dbReference type="Google" id="ProtNLM"/>
    </source>
</evidence>
<feature type="region of interest" description="Disordered" evidence="21">
    <location>
        <begin position="554"/>
        <end position="579"/>
    </location>
</feature>
<dbReference type="InterPro" id="IPR039537">
    <property type="entry name" value="Retrotran_Ty1/copia-like"/>
</dbReference>
<evidence type="ECO:0000256" key="13">
    <source>
        <dbReference type="ARBA" id="ARBA00022842"/>
    </source>
</evidence>
<dbReference type="PROSITE" id="PS50994">
    <property type="entry name" value="INTEGRASE"/>
    <property type="match status" value="1"/>
</dbReference>
<dbReference type="InterPro" id="IPR013103">
    <property type="entry name" value="RVT_2"/>
</dbReference>
<dbReference type="InterPro" id="IPR012337">
    <property type="entry name" value="RNaseH-like_sf"/>
</dbReference>
<accession>A0ABY6KZC1</accession>
<keyword evidence="16" id="KW-0808">Transferase</keyword>
<comment type="subcellular location">
    <subcellularLocation>
        <location evidence="2">Nucleus</location>
    </subcellularLocation>
</comment>
<dbReference type="InterPro" id="IPR038717">
    <property type="entry name" value="Tc1-like_DDE_dom"/>
</dbReference>
<protein>
    <recommendedName>
        <fullName evidence="26">Retrovirus-related Pol polyprotein from transposon TNT 1-94</fullName>
    </recommendedName>
</protein>
<keyword evidence="15" id="KW-0695">RNA-directed DNA polymerase</keyword>
<feature type="domain" description="Integrase catalytic" evidence="23">
    <location>
        <begin position="896"/>
        <end position="992"/>
    </location>
</feature>
<dbReference type="InterPro" id="IPR001452">
    <property type="entry name" value="SH3_domain"/>
</dbReference>
<evidence type="ECO:0000256" key="2">
    <source>
        <dbReference type="ARBA" id="ARBA00004123"/>
    </source>
</evidence>
<dbReference type="Pfam" id="PF01498">
    <property type="entry name" value="HTH_Tnp_Tc3_2"/>
    <property type="match status" value="1"/>
</dbReference>
<dbReference type="SUPFAM" id="SSF50044">
    <property type="entry name" value="SH3-domain"/>
    <property type="match status" value="1"/>
</dbReference>
<evidence type="ECO:0000256" key="8">
    <source>
        <dbReference type="ARBA" id="ARBA00022741"/>
    </source>
</evidence>
<dbReference type="InterPro" id="IPR002492">
    <property type="entry name" value="Transposase_Tc1-like"/>
</dbReference>
<reference evidence="24 25" key="1">
    <citation type="submission" date="2022-01" db="EMBL/GenBank/DDBJ databases">
        <title>A chromosomal length assembly of Cordylochernes scorpioides.</title>
        <authorList>
            <person name="Zeh D."/>
            <person name="Zeh J."/>
        </authorList>
    </citation>
    <scope>NUCLEOTIDE SEQUENCE [LARGE SCALE GENOMIC DNA]</scope>
    <source>
        <strain evidence="24">IN4F17</strain>
        <tissue evidence="24">Whole Body</tissue>
    </source>
</reference>
<dbReference type="InterPro" id="IPR043502">
    <property type="entry name" value="DNA/RNA_pol_sf"/>
</dbReference>